<keyword evidence="2" id="KW-0812">Transmembrane</keyword>
<evidence type="ECO:0000313" key="3">
    <source>
        <dbReference type="EMBL" id="ASP47076.1"/>
    </source>
</evidence>
<proteinExistence type="predicted"/>
<organism evidence="3 4">
    <name type="scientific">Cognaticolwellia beringensis</name>
    <dbReference type="NCBI Taxonomy" id="1967665"/>
    <lineage>
        <taxon>Bacteria</taxon>
        <taxon>Pseudomonadati</taxon>
        <taxon>Pseudomonadota</taxon>
        <taxon>Gammaproteobacteria</taxon>
        <taxon>Alteromonadales</taxon>
        <taxon>Colwelliaceae</taxon>
        <taxon>Cognaticolwellia</taxon>
    </lineage>
</organism>
<dbReference type="GO" id="GO:0005886">
    <property type="term" value="C:plasma membrane"/>
    <property type="evidence" value="ECO:0007669"/>
    <property type="project" value="TreeGrafter"/>
</dbReference>
<accession>A0A222G593</accession>
<evidence type="ECO:0000313" key="4">
    <source>
        <dbReference type="Proteomes" id="UP000202259"/>
    </source>
</evidence>
<dbReference type="GO" id="GO:0042910">
    <property type="term" value="F:xenobiotic transmembrane transporter activity"/>
    <property type="evidence" value="ECO:0007669"/>
    <property type="project" value="InterPro"/>
</dbReference>
<dbReference type="InterPro" id="IPR002528">
    <property type="entry name" value="MATE_fam"/>
</dbReference>
<feature type="transmembrane region" description="Helical" evidence="2">
    <location>
        <begin position="20"/>
        <end position="45"/>
    </location>
</feature>
<dbReference type="GO" id="GO:0015297">
    <property type="term" value="F:antiporter activity"/>
    <property type="evidence" value="ECO:0007669"/>
    <property type="project" value="InterPro"/>
</dbReference>
<dbReference type="PANTHER" id="PTHR43298">
    <property type="entry name" value="MULTIDRUG RESISTANCE PROTEIN NORM-RELATED"/>
    <property type="match status" value="1"/>
</dbReference>
<keyword evidence="4" id="KW-1185">Reference proteome</keyword>
<dbReference type="InterPro" id="IPR050222">
    <property type="entry name" value="MATE_MdtK"/>
</dbReference>
<dbReference type="AlphaFoldDB" id="A0A222G593"/>
<dbReference type="OrthoDB" id="9806302at2"/>
<dbReference type="Pfam" id="PF01554">
    <property type="entry name" value="MatE"/>
    <property type="match status" value="1"/>
</dbReference>
<dbReference type="KEGG" id="cber:B5D82_04395"/>
<keyword evidence="2" id="KW-1133">Transmembrane helix</keyword>
<dbReference type="PANTHER" id="PTHR43298:SF2">
    <property type="entry name" value="FMN_FAD EXPORTER YEEO-RELATED"/>
    <property type="match status" value="1"/>
</dbReference>
<protein>
    <submittedName>
        <fullName evidence="3">Uncharacterized protein</fullName>
    </submittedName>
</protein>
<evidence type="ECO:0000256" key="1">
    <source>
        <dbReference type="ARBA" id="ARBA00022448"/>
    </source>
</evidence>
<sequence length="98" mass="10745">MAMSMMIGMFVQTLYFLVDLYFVGKLGATALAGLSLADNAMFLIFTLKQMINIGIATLISHAVAAKDQYNANNIFNQSLMISSPVGIGWQNACFERQL</sequence>
<name>A0A222G593_9GAMM</name>
<reference evidence="3 4" key="1">
    <citation type="submission" date="2017-08" db="EMBL/GenBank/DDBJ databases">
        <title>Complete genome of Colwellia sp. NB097-1, a psychrophile bacterium ioslated from Bering Sea.</title>
        <authorList>
            <person name="Chen X."/>
        </authorList>
    </citation>
    <scope>NUCLEOTIDE SEQUENCE [LARGE SCALE GENOMIC DNA]</scope>
    <source>
        <strain evidence="3 4">NB097-1</strain>
    </source>
</reference>
<keyword evidence="1" id="KW-0813">Transport</keyword>
<dbReference type="EMBL" id="CP020465">
    <property type="protein sequence ID" value="ASP47076.1"/>
    <property type="molecule type" value="Genomic_DNA"/>
</dbReference>
<gene>
    <name evidence="3" type="ORF">B5D82_04395</name>
</gene>
<keyword evidence="2" id="KW-0472">Membrane</keyword>
<dbReference type="RefSeq" id="WP_081149536.1">
    <property type="nucleotide sequence ID" value="NZ_CP020465.1"/>
</dbReference>
<evidence type="ECO:0000256" key="2">
    <source>
        <dbReference type="SAM" id="Phobius"/>
    </source>
</evidence>
<dbReference type="Proteomes" id="UP000202259">
    <property type="component" value="Chromosome"/>
</dbReference>